<dbReference type="Gene3D" id="3.40.50.620">
    <property type="entry name" value="HUPs"/>
    <property type="match status" value="1"/>
</dbReference>
<comment type="caution">
    <text evidence="4">The sequence shown here is derived from an EMBL/GenBank/DDBJ whole genome shotgun (WGS) entry which is preliminary data.</text>
</comment>
<dbReference type="GO" id="GO:0002143">
    <property type="term" value="P:tRNA wobble position uridine thiolation"/>
    <property type="evidence" value="ECO:0007669"/>
    <property type="project" value="TreeGrafter"/>
</dbReference>
<comment type="similarity">
    <text evidence="3">Belongs to the CTU2/NCS2 family.</text>
</comment>
<dbReference type="InterPro" id="IPR019407">
    <property type="entry name" value="CTU2"/>
</dbReference>
<comment type="function">
    <text evidence="3">Plays a central role in 2-thiolation of mcm(5)S(2)U at tRNA wobble positions of tRNA(Lys), tRNA(Glu) and tRNA(Gln). May act by forming a heterodimer with NCS6/CTU1 that ligates sulfur from thiocarboxylated URM1 onto the uridine of tRNAs at wobble position.</text>
</comment>
<keyword evidence="5" id="KW-1185">Reference proteome</keyword>
<dbReference type="SUPFAM" id="SSF52402">
    <property type="entry name" value="Adenine nucleotide alpha hydrolases-like"/>
    <property type="match status" value="1"/>
</dbReference>
<dbReference type="AlphaFoldDB" id="A0A8J1UPB9"/>
<dbReference type="GO" id="GO:0005829">
    <property type="term" value="C:cytosol"/>
    <property type="evidence" value="ECO:0007669"/>
    <property type="project" value="TreeGrafter"/>
</dbReference>
<protein>
    <recommendedName>
        <fullName evidence="3">Cytoplasmic tRNA 2-thiolation protein 2</fullName>
    </recommendedName>
</protein>
<dbReference type="GO" id="GO:0016779">
    <property type="term" value="F:nucleotidyltransferase activity"/>
    <property type="evidence" value="ECO:0007669"/>
    <property type="project" value="UniProtKB-UniRule"/>
</dbReference>
<dbReference type="UniPathway" id="UPA00988"/>
<proteinExistence type="inferred from homology"/>
<dbReference type="InterPro" id="IPR014729">
    <property type="entry name" value="Rossmann-like_a/b/a_fold"/>
</dbReference>
<keyword evidence="1 3" id="KW-0963">Cytoplasm</keyword>
<dbReference type="PANTHER" id="PTHR20882:SF14">
    <property type="entry name" value="CYTOPLASMIC TRNA 2-THIOLATION PROTEIN 2"/>
    <property type="match status" value="1"/>
</dbReference>
<accession>A0A8J1UPB9</accession>
<name>A0A8J1UPB9_OWEFU</name>
<dbReference type="EMBL" id="CAIIXF020000003">
    <property type="protein sequence ID" value="CAH1779838.1"/>
    <property type="molecule type" value="Genomic_DNA"/>
</dbReference>
<organism evidence="4 5">
    <name type="scientific">Owenia fusiformis</name>
    <name type="common">Polychaete worm</name>
    <dbReference type="NCBI Taxonomy" id="6347"/>
    <lineage>
        <taxon>Eukaryota</taxon>
        <taxon>Metazoa</taxon>
        <taxon>Spiralia</taxon>
        <taxon>Lophotrochozoa</taxon>
        <taxon>Annelida</taxon>
        <taxon>Polychaeta</taxon>
        <taxon>Sedentaria</taxon>
        <taxon>Canalipalpata</taxon>
        <taxon>Sabellida</taxon>
        <taxon>Oweniida</taxon>
        <taxon>Oweniidae</taxon>
        <taxon>Owenia</taxon>
    </lineage>
</organism>
<dbReference type="PANTHER" id="PTHR20882">
    <property type="entry name" value="CYTOPLASMIC TRNA 2-THIOLATION PROTEIN 2"/>
    <property type="match status" value="1"/>
</dbReference>
<evidence type="ECO:0000256" key="2">
    <source>
        <dbReference type="ARBA" id="ARBA00022694"/>
    </source>
</evidence>
<keyword evidence="2 3" id="KW-0819">tRNA processing</keyword>
<evidence type="ECO:0000313" key="5">
    <source>
        <dbReference type="Proteomes" id="UP000749559"/>
    </source>
</evidence>
<dbReference type="OrthoDB" id="25129at2759"/>
<sequence length="454" mass="50186">MCSIQEDDQFRLESKSELNTGRVCMKCQNLAVVVIRVNDAFCRECFLKYCTHKFRSAFGKSKLIRDGDAVLVAVSGGQATTALVHLIQEGLSCRAQKKLRFNPTLVYIDEGAVINESREERLKVCSKMAALFKATSFPFHIIPFEKVMKESLRYDSDSSLAGYMESLTLENSLANQLRDLLDSTSSLTAKENLQSILRRRLLISLAEKLSISKVMTGETSTHLASQLLSSISQGRGKHVSDEMSFSDGRNQAVMFVRPLREFSSKETALYNRMMSLEPCIQPTLTTKTGLGSSIDRLTQSFVATLQAGFPSTVSTIFRTGEKLSSELDKNKEDDFCIMCQSVLDTDTPESSALSATLFSQKLSSVAVPGEKMCKETSGEENCCGEGDGSCKSTNKTGSLDKEDLLPLSCYGCRLILREMSSTTCIPGNIIQEAEKRIRRSAMKSSIQGYLLEDE</sequence>
<evidence type="ECO:0000313" key="4">
    <source>
        <dbReference type="EMBL" id="CAH1779838.1"/>
    </source>
</evidence>
<evidence type="ECO:0000256" key="1">
    <source>
        <dbReference type="ARBA" id="ARBA00022490"/>
    </source>
</evidence>
<evidence type="ECO:0000256" key="3">
    <source>
        <dbReference type="HAMAP-Rule" id="MF_03054"/>
    </source>
</evidence>
<reference evidence="4" key="1">
    <citation type="submission" date="2022-03" db="EMBL/GenBank/DDBJ databases">
        <authorList>
            <person name="Martin C."/>
        </authorList>
    </citation>
    <scope>NUCLEOTIDE SEQUENCE</scope>
</reference>
<comment type="pathway">
    <text evidence="3">tRNA modification; 5-methoxycarbonylmethyl-2-thiouridine-tRNA biosynthesis.</text>
</comment>
<dbReference type="Proteomes" id="UP000749559">
    <property type="component" value="Unassembled WGS sequence"/>
</dbReference>
<dbReference type="GO" id="GO:0032447">
    <property type="term" value="P:protein urmylation"/>
    <property type="evidence" value="ECO:0007669"/>
    <property type="project" value="UniProtKB-UniRule"/>
</dbReference>
<dbReference type="HAMAP" id="MF_03054">
    <property type="entry name" value="CTU2"/>
    <property type="match status" value="1"/>
</dbReference>
<dbReference type="Pfam" id="PF10288">
    <property type="entry name" value="CTU2"/>
    <property type="match status" value="1"/>
</dbReference>
<dbReference type="GO" id="GO:0016783">
    <property type="term" value="F:sulfurtransferase activity"/>
    <property type="evidence" value="ECO:0007669"/>
    <property type="project" value="TreeGrafter"/>
</dbReference>
<dbReference type="GO" id="GO:0000049">
    <property type="term" value="F:tRNA binding"/>
    <property type="evidence" value="ECO:0007669"/>
    <property type="project" value="InterPro"/>
</dbReference>
<comment type="subcellular location">
    <subcellularLocation>
        <location evidence="3">Cytoplasm</location>
    </subcellularLocation>
</comment>
<gene>
    <name evidence="4" type="ORF">OFUS_LOCUS6604</name>
</gene>